<organism evidence="3 4">
    <name type="scientific">Kineococcus radiotolerans (strain ATCC BAA-149 / DSM 14245 / SRS30216)</name>
    <dbReference type="NCBI Taxonomy" id="266940"/>
    <lineage>
        <taxon>Bacteria</taxon>
        <taxon>Bacillati</taxon>
        <taxon>Actinomycetota</taxon>
        <taxon>Actinomycetes</taxon>
        <taxon>Kineosporiales</taxon>
        <taxon>Kineosporiaceae</taxon>
        <taxon>Kineococcus</taxon>
    </lineage>
</organism>
<evidence type="ECO:0000313" key="3">
    <source>
        <dbReference type="EMBL" id="ABS06134.1"/>
    </source>
</evidence>
<keyword evidence="2" id="KW-0812">Transmembrane</keyword>
<dbReference type="KEGG" id="kra:Krad_4676"/>
<dbReference type="HOGENOM" id="CLU_1060804_0_0_11"/>
<geneLocation type="plasmid" evidence="3 4">
    <name>pKRAD01</name>
</geneLocation>
<dbReference type="Proteomes" id="UP000001116">
    <property type="component" value="Plasmid pKRAD01"/>
</dbReference>
<keyword evidence="2" id="KW-1133">Transmembrane helix</keyword>
<sequence>MSTAGGTGGTPTPTPTPPTPPTPAPRPRWYARIAGMRDESGKWIQWVATGLGVIVIVLGWVIKDKSDDASRLQTQLTERNQTVQQRDDTIAGQRTTIDDLKNQVGDLTTRVSSLTAANETLQAQVDAVVGTAPESISMDPAIRHTGQAVLRPDNSGLDLDVKESIYGWNPLLQEAQDIAYTNVDGDLRIASPAKIAYLGNTVADYKSCSSTRTYTFNYVKAADLATGAWMCVYTSDGRYSVLRVYGRDNTGLGLEITTYEKA</sequence>
<dbReference type="AlphaFoldDB" id="A6WH45"/>
<gene>
    <name evidence="3" type="ordered locus">Krad_4676</name>
</gene>
<feature type="transmembrane region" description="Helical" evidence="2">
    <location>
        <begin position="43"/>
        <end position="62"/>
    </location>
</feature>
<evidence type="ECO:0000256" key="2">
    <source>
        <dbReference type="SAM" id="Phobius"/>
    </source>
</evidence>
<proteinExistence type="predicted"/>
<name>A6WH45_KINRD</name>
<feature type="compositionally biased region" description="Pro residues" evidence="1">
    <location>
        <begin position="12"/>
        <end position="26"/>
    </location>
</feature>
<evidence type="ECO:0000256" key="1">
    <source>
        <dbReference type="SAM" id="MobiDB-lite"/>
    </source>
</evidence>
<keyword evidence="4" id="KW-1185">Reference proteome</keyword>
<evidence type="ECO:0000313" key="4">
    <source>
        <dbReference type="Proteomes" id="UP000001116"/>
    </source>
</evidence>
<dbReference type="EMBL" id="CP000751">
    <property type="protein sequence ID" value="ABS06134.1"/>
    <property type="molecule type" value="Genomic_DNA"/>
</dbReference>
<feature type="region of interest" description="Disordered" evidence="1">
    <location>
        <begin position="1"/>
        <end position="26"/>
    </location>
</feature>
<protein>
    <submittedName>
        <fullName evidence="3">Uncharacterized protein</fullName>
    </submittedName>
</protein>
<accession>A6WH45</accession>
<reference evidence="4" key="1">
    <citation type="journal article" date="2008" name="PLoS ONE">
        <title>Survival in nuclear waste, extreme resistance, and potential applications gleaned from the genome sequence of Kineococcus radiotolerans SRS30216.</title>
        <authorList>
            <person name="Bagwell C.E."/>
            <person name="Bhat S."/>
            <person name="Hawkins G.M."/>
            <person name="Smith B.W."/>
            <person name="Biswas T."/>
            <person name="Hoover T.R."/>
            <person name="Saunders E."/>
            <person name="Han C.S."/>
            <person name="Tsodikov O.V."/>
            <person name="Shimkets L.J."/>
        </authorList>
    </citation>
    <scope>NUCLEOTIDE SEQUENCE [LARGE SCALE GENOMIC DNA]</scope>
    <source>
        <strain evidence="4">ATCC BAA-149 / DSM 14245 / SRS30216</strain>
    </source>
</reference>
<keyword evidence="2" id="KW-0472">Membrane</keyword>
<keyword evidence="3" id="KW-0614">Plasmid</keyword>